<evidence type="ECO:0000256" key="1">
    <source>
        <dbReference type="SAM" id="Coils"/>
    </source>
</evidence>
<feature type="region of interest" description="Disordered" evidence="2">
    <location>
        <begin position="230"/>
        <end position="255"/>
    </location>
</feature>
<feature type="compositionally biased region" description="Acidic residues" evidence="2">
    <location>
        <begin position="403"/>
        <end position="412"/>
    </location>
</feature>
<feature type="compositionally biased region" description="Basic and acidic residues" evidence="2">
    <location>
        <begin position="230"/>
        <end position="244"/>
    </location>
</feature>
<dbReference type="AlphaFoldDB" id="A0A7S4RWF1"/>
<keyword evidence="1" id="KW-0175">Coiled coil</keyword>
<feature type="region of interest" description="Disordered" evidence="2">
    <location>
        <begin position="402"/>
        <end position="422"/>
    </location>
</feature>
<feature type="region of interest" description="Disordered" evidence="2">
    <location>
        <begin position="1"/>
        <end position="23"/>
    </location>
</feature>
<feature type="compositionally biased region" description="Polar residues" evidence="2">
    <location>
        <begin position="245"/>
        <end position="255"/>
    </location>
</feature>
<evidence type="ECO:0000313" key="3">
    <source>
        <dbReference type="EMBL" id="CAE4626997.1"/>
    </source>
</evidence>
<accession>A0A7S4RWF1</accession>
<feature type="compositionally biased region" description="Basic and acidic residues" evidence="2">
    <location>
        <begin position="413"/>
        <end position="422"/>
    </location>
</feature>
<name>A0A7S4RWF1_9DINO</name>
<dbReference type="EMBL" id="HBNR01058883">
    <property type="protein sequence ID" value="CAE4626997.1"/>
    <property type="molecule type" value="Transcribed_RNA"/>
</dbReference>
<reference evidence="3" key="1">
    <citation type="submission" date="2021-01" db="EMBL/GenBank/DDBJ databases">
        <authorList>
            <person name="Corre E."/>
            <person name="Pelletier E."/>
            <person name="Niang G."/>
            <person name="Scheremetjew M."/>
            <person name="Finn R."/>
            <person name="Kale V."/>
            <person name="Holt S."/>
            <person name="Cochrane G."/>
            <person name="Meng A."/>
            <person name="Brown T."/>
            <person name="Cohen L."/>
        </authorList>
    </citation>
    <scope>NUCLEOTIDE SEQUENCE</scope>
    <source>
        <strain evidence="3">CCMP3105</strain>
    </source>
</reference>
<sequence>MGAQGSLANGTDDLVPHRDSKGQAVVHWETAKRLGEAGRSRIAELEAELADAQHRCTQKEDELVQTQRLLAKLEGAIEKQAKDSELEQDRLSRMEVAFAQQSNGTEEKVAKLLLAVAGEKHRAEVLEKALEEARETSGAEWKETVDQLRKKLSDEEALLKSAMEHMKEKDTLIQELRQKCANYQDELDELRRKQALASAPDAEAGQMLRELQQQLTEEVAKRMDVQNRLLEKDRQLRESREDLTKATSAQGNTSAESRVTMLQYQQRLVDEEGKRLQAEGKLLEKDVQIQCLQQQLADELNSRMEAQTQVAEKERKLSELQLFIEGDDLSRQQGQQAQVIEKEREVCELQQQLADELSRRQSIQYQLIEKERQVCALQSQLMGAAPVSGARMLELPTHLEVSYEQDEPDDEKEPQFERQPKDTEVVTDTVFRRQSLGPSSSYQPAVGPTFVAPASSRGGSWSTAAPVRPPISGLSTTPQTIYRASMGAANPVAFAQNYSPPASGGETPVPRVSEVGGASLRNRRYAPQGEPPVETRVGEAAGASLRNRMYVQGNFAMTSAARSPSPPTSDRHQRRLVLASRTYT</sequence>
<protein>
    <submittedName>
        <fullName evidence="3">Uncharacterized protein</fullName>
    </submittedName>
</protein>
<feature type="coiled-coil region" evidence="1">
    <location>
        <begin position="116"/>
        <end position="228"/>
    </location>
</feature>
<gene>
    <name evidence="3" type="ORF">AMON00008_LOCUS41432</name>
</gene>
<proteinExistence type="predicted"/>
<feature type="coiled-coil region" evidence="1">
    <location>
        <begin position="289"/>
        <end position="360"/>
    </location>
</feature>
<evidence type="ECO:0000256" key="2">
    <source>
        <dbReference type="SAM" id="MobiDB-lite"/>
    </source>
</evidence>
<organism evidence="3">
    <name type="scientific">Alexandrium monilatum</name>
    <dbReference type="NCBI Taxonomy" id="311494"/>
    <lineage>
        <taxon>Eukaryota</taxon>
        <taxon>Sar</taxon>
        <taxon>Alveolata</taxon>
        <taxon>Dinophyceae</taxon>
        <taxon>Gonyaulacales</taxon>
        <taxon>Pyrocystaceae</taxon>
        <taxon>Alexandrium</taxon>
    </lineage>
</organism>
<feature type="coiled-coil region" evidence="1">
    <location>
        <begin position="35"/>
        <end position="83"/>
    </location>
</feature>
<feature type="region of interest" description="Disordered" evidence="2">
    <location>
        <begin position="558"/>
        <end position="584"/>
    </location>
</feature>